<proteinExistence type="inferred from homology"/>
<evidence type="ECO:0000256" key="4">
    <source>
        <dbReference type="ARBA" id="ARBA00022729"/>
    </source>
</evidence>
<dbReference type="RefSeq" id="WP_124086964.1">
    <property type="nucleotide sequence ID" value="NZ_UXAW01000070.1"/>
</dbReference>
<feature type="chain" id="PRO_5017938709" description="High-affinity zinc uptake system protein ZnuA" evidence="7">
    <location>
        <begin position="24"/>
        <end position="348"/>
    </location>
</feature>
<name>A0A3P5X2N0_9RHOB</name>
<dbReference type="SUPFAM" id="SSF53807">
    <property type="entry name" value="Helical backbone' metal receptor"/>
    <property type="match status" value="1"/>
</dbReference>
<dbReference type="PANTHER" id="PTHR42953">
    <property type="entry name" value="HIGH-AFFINITY ZINC UPTAKE SYSTEM PROTEIN ZNUA-RELATED"/>
    <property type="match status" value="1"/>
</dbReference>
<accession>A0A3P5X2N0</accession>
<evidence type="ECO:0000256" key="2">
    <source>
        <dbReference type="ARBA" id="ARBA00015915"/>
    </source>
</evidence>
<evidence type="ECO:0000256" key="5">
    <source>
        <dbReference type="ARBA" id="ARBA00022906"/>
    </source>
</evidence>
<dbReference type="OrthoDB" id="7346865at2"/>
<dbReference type="Pfam" id="PF01297">
    <property type="entry name" value="ZnuA"/>
    <property type="match status" value="1"/>
</dbReference>
<sequence>MRYIISLPLTSLGLALCTGAALADVPQVMTDIPPVHSLVARVMGDLGTPGLLLTPGASEHHFQLRPSQAQGIAAADLVVMVGPGLTPWLDPALALRPDGAPLLGLLAAEGTFRRDYAAGGGHDDHDHAHGHDEEDHDHAAAEDHGHDDHAEAGHDHDHGHAEAHDHDDHAHDHSHEGVDPHAWLDPENGRLWLGLIAAELSRLDPVNAATYAANAARGAEEIAAADAAAREALTPVKDRPFGTYHDAFGYYAAHYGLNLQDSIAAGDASTPGAKHLSELSARVAAGEILCLFPEAGHDLAAVERMAEGSGARIGGALDPVGTAMEPGPGLYPALIRTSAETIAACLTP</sequence>
<keyword evidence="9" id="KW-1185">Reference proteome</keyword>
<dbReference type="InterPro" id="IPR050492">
    <property type="entry name" value="Bact_metal-bind_prot9"/>
</dbReference>
<evidence type="ECO:0000256" key="6">
    <source>
        <dbReference type="SAM" id="MobiDB-lite"/>
    </source>
</evidence>
<dbReference type="InterPro" id="IPR006127">
    <property type="entry name" value="ZnuA-like"/>
</dbReference>
<keyword evidence="5" id="KW-0864">Zinc transport</keyword>
<feature type="region of interest" description="Disordered" evidence="6">
    <location>
        <begin position="117"/>
        <end position="182"/>
    </location>
</feature>
<dbReference type="Gene3D" id="3.40.50.1980">
    <property type="entry name" value="Nitrogenase molybdenum iron protein domain"/>
    <property type="match status" value="3"/>
</dbReference>
<feature type="signal peptide" evidence="7">
    <location>
        <begin position="1"/>
        <end position="23"/>
    </location>
</feature>
<dbReference type="GO" id="GO:0046872">
    <property type="term" value="F:metal ion binding"/>
    <property type="evidence" value="ECO:0007669"/>
    <property type="project" value="InterPro"/>
</dbReference>
<gene>
    <name evidence="8" type="primary">znuA</name>
    <name evidence="8" type="ORF">XINFAN_02214</name>
</gene>
<keyword evidence="3" id="KW-0813">Transport</keyword>
<keyword evidence="5" id="KW-0406">Ion transport</keyword>
<keyword evidence="5" id="KW-0862">Zinc</keyword>
<dbReference type="Proteomes" id="UP000277498">
    <property type="component" value="Unassembled WGS sequence"/>
</dbReference>
<evidence type="ECO:0000313" key="8">
    <source>
        <dbReference type="EMBL" id="VDC28648.1"/>
    </source>
</evidence>
<comment type="similarity">
    <text evidence="1">Belongs to the bacterial solute-binding protein 9 family.</text>
</comment>
<dbReference type="AlphaFoldDB" id="A0A3P5X2N0"/>
<evidence type="ECO:0000256" key="7">
    <source>
        <dbReference type="SAM" id="SignalP"/>
    </source>
</evidence>
<dbReference type="EMBL" id="UXAW01000070">
    <property type="protein sequence ID" value="VDC28648.1"/>
    <property type="molecule type" value="Genomic_DNA"/>
</dbReference>
<reference evidence="8 9" key="1">
    <citation type="submission" date="2018-11" db="EMBL/GenBank/DDBJ databases">
        <authorList>
            <person name="Criscuolo A."/>
        </authorList>
    </citation>
    <scope>NUCLEOTIDE SEQUENCE [LARGE SCALE GENOMIC DNA]</scope>
    <source>
        <strain evidence="8">ACIP111625</strain>
    </source>
</reference>
<organism evidence="8 9">
    <name type="scientific">Pseudogemmobacter humi</name>
    <dbReference type="NCBI Taxonomy" id="2483812"/>
    <lineage>
        <taxon>Bacteria</taxon>
        <taxon>Pseudomonadati</taxon>
        <taxon>Pseudomonadota</taxon>
        <taxon>Alphaproteobacteria</taxon>
        <taxon>Rhodobacterales</taxon>
        <taxon>Paracoccaceae</taxon>
        <taxon>Pseudogemmobacter</taxon>
    </lineage>
</organism>
<evidence type="ECO:0000256" key="3">
    <source>
        <dbReference type="ARBA" id="ARBA00022448"/>
    </source>
</evidence>
<evidence type="ECO:0000256" key="1">
    <source>
        <dbReference type="ARBA" id="ARBA00011028"/>
    </source>
</evidence>
<keyword evidence="4 7" id="KW-0732">Signal</keyword>
<protein>
    <recommendedName>
        <fullName evidence="2">High-affinity zinc uptake system protein ZnuA</fullName>
    </recommendedName>
</protein>
<dbReference type="GO" id="GO:0006829">
    <property type="term" value="P:zinc ion transport"/>
    <property type="evidence" value="ECO:0007669"/>
    <property type="project" value="UniProtKB-KW"/>
</dbReference>
<evidence type="ECO:0000313" key="9">
    <source>
        <dbReference type="Proteomes" id="UP000277498"/>
    </source>
</evidence>
<dbReference type="PANTHER" id="PTHR42953:SF3">
    <property type="entry name" value="HIGH-AFFINITY ZINC UPTAKE SYSTEM PROTEIN ZNUA"/>
    <property type="match status" value="1"/>
</dbReference>